<organism evidence="1">
    <name type="scientific">marine sediment metagenome</name>
    <dbReference type="NCBI Taxonomy" id="412755"/>
    <lineage>
        <taxon>unclassified sequences</taxon>
        <taxon>metagenomes</taxon>
        <taxon>ecological metagenomes</taxon>
    </lineage>
</organism>
<accession>X0X1R4</accession>
<gene>
    <name evidence="1" type="ORF">S01H1_70068</name>
</gene>
<proteinExistence type="predicted"/>
<evidence type="ECO:0000313" key="1">
    <source>
        <dbReference type="EMBL" id="GAG30573.1"/>
    </source>
</evidence>
<comment type="caution">
    <text evidence="1">The sequence shown here is derived from an EMBL/GenBank/DDBJ whole genome shotgun (WGS) entry which is preliminary data.</text>
</comment>
<name>X0X1R4_9ZZZZ</name>
<feature type="non-terminal residue" evidence="1">
    <location>
        <position position="86"/>
    </location>
</feature>
<dbReference type="AlphaFoldDB" id="X0X1R4"/>
<dbReference type="EMBL" id="BARS01046564">
    <property type="protein sequence ID" value="GAG30573.1"/>
    <property type="molecule type" value="Genomic_DNA"/>
</dbReference>
<sequence>MTTRLVAPKYQGEDERIAYWVDTDPWGGYDSDEVVVILDADGDDVSATLLSGAVSVAGSVITTPLVVDLEDGARYMLQIKWVVDGN</sequence>
<protein>
    <submittedName>
        <fullName evidence="1">Uncharacterized protein</fullName>
    </submittedName>
</protein>
<reference evidence="1" key="1">
    <citation type="journal article" date="2014" name="Front. Microbiol.">
        <title>High frequency of phylogenetically diverse reductive dehalogenase-homologous genes in deep subseafloor sedimentary metagenomes.</title>
        <authorList>
            <person name="Kawai M."/>
            <person name="Futagami T."/>
            <person name="Toyoda A."/>
            <person name="Takaki Y."/>
            <person name="Nishi S."/>
            <person name="Hori S."/>
            <person name="Arai W."/>
            <person name="Tsubouchi T."/>
            <person name="Morono Y."/>
            <person name="Uchiyama I."/>
            <person name="Ito T."/>
            <person name="Fujiyama A."/>
            <person name="Inagaki F."/>
            <person name="Takami H."/>
        </authorList>
    </citation>
    <scope>NUCLEOTIDE SEQUENCE</scope>
    <source>
        <strain evidence="1">Expedition CK06-06</strain>
    </source>
</reference>